<sequence>MARAQLLRSISLMIGLIIPVFLETLDYTVVATAQVHIASVFNRLDLQSYIGTIYLLTSTVCLPPFASIADVFGRHCALQLALILFAVGSAISTGAQNMAMMLAGRGIAGMGAAGLLAVVRIILTDSKSLDTNNWQQSMMFLLYTVGYCIGPFIGGALLTVSFRWIFAINLPCCVAGIVLAFFLLRGHTKHGSPSQRLPIVVGQYESFLDKLCRIDWVGAIIFMGGGILLLLALNWGSTGDWDTVKVIVCFVVGGLLFIAFLLWEYYLERIDIKAATTSRLRLLYTDPLIPLDLFKSLNICIVMYATLVSGMVMLVMFYFVAIFFVIVANKSPTNSGAQLIFFAPGMGGGSLLSITLVKRFRQPKFPVVLGGIIAPVSLGLISMAVNHNNEGSIDGFMAMAGIAVGLQIGPLAVQARFSQPASRNAVVSGLLLFFRALGGTIGLAQCGAVLNAKVSHYINDLVNNGTISASDAQTVSLSSNSLSSANGLDDLSPQLQGYVRTAFQQGTRYAFISLIPWAGVALIVTLFLSRISDGDDDSNNAESNDMQQDETRVAEGQSTEKTISNDTPMPERGAYQAPTVVQCPPAPTNMLEDSSRTK</sequence>
<proteinExistence type="predicted"/>
<gene>
    <name evidence="1" type="ORF">BDY19DRAFT_882249</name>
</gene>
<evidence type="ECO:0000313" key="2">
    <source>
        <dbReference type="Proteomes" id="UP001055072"/>
    </source>
</evidence>
<evidence type="ECO:0000313" key="1">
    <source>
        <dbReference type="EMBL" id="KAI0093053.1"/>
    </source>
</evidence>
<accession>A0ACB8UFL6</accession>
<name>A0ACB8UFL6_9APHY</name>
<comment type="caution">
    <text evidence="1">The sequence shown here is derived from an EMBL/GenBank/DDBJ whole genome shotgun (WGS) entry which is preliminary data.</text>
</comment>
<reference evidence="1" key="1">
    <citation type="journal article" date="2021" name="Environ. Microbiol.">
        <title>Gene family expansions and transcriptome signatures uncover fungal adaptations to wood decay.</title>
        <authorList>
            <person name="Hage H."/>
            <person name="Miyauchi S."/>
            <person name="Viragh M."/>
            <person name="Drula E."/>
            <person name="Min B."/>
            <person name="Chaduli D."/>
            <person name="Navarro D."/>
            <person name="Favel A."/>
            <person name="Norest M."/>
            <person name="Lesage-Meessen L."/>
            <person name="Balint B."/>
            <person name="Merenyi Z."/>
            <person name="de Eugenio L."/>
            <person name="Morin E."/>
            <person name="Martinez A.T."/>
            <person name="Baldrian P."/>
            <person name="Stursova M."/>
            <person name="Martinez M.J."/>
            <person name="Novotny C."/>
            <person name="Magnuson J.K."/>
            <person name="Spatafora J.W."/>
            <person name="Maurice S."/>
            <person name="Pangilinan J."/>
            <person name="Andreopoulos W."/>
            <person name="LaButti K."/>
            <person name="Hundley H."/>
            <person name="Na H."/>
            <person name="Kuo A."/>
            <person name="Barry K."/>
            <person name="Lipzen A."/>
            <person name="Henrissat B."/>
            <person name="Riley R."/>
            <person name="Ahrendt S."/>
            <person name="Nagy L.G."/>
            <person name="Grigoriev I.V."/>
            <person name="Martin F."/>
            <person name="Rosso M.N."/>
        </authorList>
    </citation>
    <scope>NUCLEOTIDE SEQUENCE</scope>
    <source>
        <strain evidence="1">CBS 384.51</strain>
    </source>
</reference>
<organism evidence="1 2">
    <name type="scientific">Irpex rosettiformis</name>
    <dbReference type="NCBI Taxonomy" id="378272"/>
    <lineage>
        <taxon>Eukaryota</taxon>
        <taxon>Fungi</taxon>
        <taxon>Dikarya</taxon>
        <taxon>Basidiomycota</taxon>
        <taxon>Agaricomycotina</taxon>
        <taxon>Agaricomycetes</taxon>
        <taxon>Polyporales</taxon>
        <taxon>Irpicaceae</taxon>
        <taxon>Irpex</taxon>
    </lineage>
</organism>
<dbReference type="EMBL" id="MU274902">
    <property type="protein sequence ID" value="KAI0093053.1"/>
    <property type="molecule type" value="Genomic_DNA"/>
</dbReference>
<keyword evidence="2" id="KW-1185">Reference proteome</keyword>
<protein>
    <submittedName>
        <fullName evidence="1">Major facilitator superfamily domain-containing protein</fullName>
    </submittedName>
</protein>
<dbReference type="Proteomes" id="UP001055072">
    <property type="component" value="Unassembled WGS sequence"/>
</dbReference>